<keyword evidence="5 7" id="KW-0472">Membrane</keyword>
<feature type="transmembrane region" description="Helical" evidence="7">
    <location>
        <begin position="337"/>
        <end position="357"/>
    </location>
</feature>
<feature type="transmembrane region" description="Helical" evidence="7">
    <location>
        <begin position="482"/>
        <end position="503"/>
    </location>
</feature>
<keyword evidence="2" id="KW-1003">Cell membrane</keyword>
<dbReference type="InterPro" id="IPR018461">
    <property type="entry name" value="Na/H_Antiport_NhaC-like_C"/>
</dbReference>
<feature type="transmembrane region" description="Helical" evidence="7">
    <location>
        <begin position="448"/>
        <end position="470"/>
    </location>
</feature>
<dbReference type="PANTHER" id="PTHR43478">
    <property type="entry name" value="NA+/H+ ANTIPORTER-RELATED"/>
    <property type="match status" value="1"/>
</dbReference>
<evidence type="ECO:0000313" key="9">
    <source>
        <dbReference type="EMBL" id="AWX71332.1"/>
    </source>
</evidence>
<evidence type="ECO:0000256" key="3">
    <source>
        <dbReference type="ARBA" id="ARBA00022692"/>
    </source>
</evidence>
<dbReference type="AlphaFoldDB" id="A0ABC8D2R1"/>
<evidence type="ECO:0000256" key="1">
    <source>
        <dbReference type="ARBA" id="ARBA00004651"/>
    </source>
</evidence>
<evidence type="ECO:0000256" key="4">
    <source>
        <dbReference type="ARBA" id="ARBA00022989"/>
    </source>
</evidence>
<evidence type="ECO:0000256" key="7">
    <source>
        <dbReference type="SAM" id="Phobius"/>
    </source>
</evidence>
<evidence type="ECO:0000313" key="10">
    <source>
        <dbReference type="Proteomes" id="UP000250069"/>
    </source>
</evidence>
<gene>
    <name evidence="9" type="ORF">BVDSYZ_04600</name>
</gene>
<feature type="region of interest" description="Disordered" evidence="6">
    <location>
        <begin position="258"/>
        <end position="285"/>
    </location>
</feature>
<dbReference type="GO" id="GO:0005886">
    <property type="term" value="C:plasma membrane"/>
    <property type="evidence" value="ECO:0007669"/>
    <property type="project" value="UniProtKB-SubCell"/>
</dbReference>
<feature type="transmembrane region" description="Helical" evidence="7">
    <location>
        <begin position="61"/>
        <end position="82"/>
    </location>
</feature>
<protein>
    <submittedName>
        <fullName evidence="9">Sodium:proton antiporter</fullName>
    </submittedName>
</protein>
<keyword evidence="3 7" id="KW-0812">Transmembrane</keyword>
<comment type="subcellular location">
    <subcellularLocation>
        <location evidence="1">Cell membrane</location>
        <topology evidence="1">Multi-pass membrane protein</topology>
    </subcellularLocation>
</comment>
<feature type="transmembrane region" description="Helical" evidence="7">
    <location>
        <begin position="103"/>
        <end position="128"/>
    </location>
</feature>
<accession>A0ABC8D2R1</accession>
<evidence type="ECO:0000256" key="6">
    <source>
        <dbReference type="SAM" id="MobiDB-lite"/>
    </source>
</evidence>
<proteinExistence type="predicted"/>
<feature type="transmembrane region" description="Helical" evidence="7">
    <location>
        <begin position="377"/>
        <end position="396"/>
    </location>
</feature>
<sequence length="558" mass="60981">MKISSKACENMIPADCINPLFSKILTRSSLKEVFFMEGTWACLIPFILVIPISIITKQVQSGLFVGLLVGSYLLHPSLLGGIEHMVQYVISNIVVTNNIRIIVFLYSYAGLVGIIKLTGGIKGFVHLISKKVKTKKGAMLLAWLSTFGTFSEPDFRIVTIAPIMKALSKRLNLSKQKIAYAIEFTANPVIALIPIATAFVGYMVSIIGQALKTSGIDQPAYTVYVKSIPFNFFSIVIIVVGIYYCFFKKQKADESLEKTEKSGQTSARKHNKNTEPIPRNSGVLLSKGSGSFNMETGTISDIHDGHTGMFESDEHADQQEELDSAHRAYIKETPIRPWNLIIPIGLFLLLTLFLSWWDGHSKAQGFLNAFIKSDMLGVMLTALLAAVIAAFALFMFQRFHAGELVTHFIKGGNELVNVIIMLSLIWAVTAVSEDLGFSKYVTSHLTSWIPHMFIAPSLFILGAVISYFIGSSWGTWGLLMPLGVTLAVQSHTSLLLAIGAVFASGTFGAFASPLSDNTVTTCTVLGIDVVKYARSKLVPALIAAGISVVLYGAFSFFR</sequence>
<reference evidence="9 10" key="1">
    <citation type="submission" date="2018-06" db="EMBL/GenBank/DDBJ databases">
        <title>Complete Genome Sequence of Bacillus velezensis DSYZ, a Plant Growth-Promoting Rhizobacterium with Antifungal Activity.</title>
        <authorList>
            <person name="Du B."/>
            <person name="Ding Y."/>
            <person name="Liu K."/>
            <person name="Yao L."/>
            <person name="Wang C."/>
            <person name="Li H."/>
            <person name="Liu H."/>
        </authorList>
    </citation>
    <scope>NUCLEOTIDE SEQUENCE [LARGE SCALE GENOMIC DNA]</scope>
    <source>
        <strain evidence="9 10">DSYZ</strain>
    </source>
</reference>
<dbReference type="Pfam" id="PF03553">
    <property type="entry name" value="Na_H_antiporter"/>
    <property type="match status" value="1"/>
</dbReference>
<dbReference type="EMBL" id="CP030150">
    <property type="protein sequence ID" value="AWX71332.1"/>
    <property type="molecule type" value="Genomic_DNA"/>
</dbReference>
<dbReference type="PANTHER" id="PTHR43478:SF1">
    <property type="entry name" value="NA+_H+ ANTIPORTER NHAC-LIKE C-TERMINAL DOMAIN-CONTAINING PROTEIN"/>
    <property type="match status" value="1"/>
</dbReference>
<feature type="transmembrane region" description="Helical" evidence="7">
    <location>
        <begin position="537"/>
        <end position="557"/>
    </location>
</feature>
<keyword evidence="4 7" id="KW-1133">Transmembrane helix</keyword>
<name>A0ABC8D2R1_BACVE</name>
<dbReference type="Proteomes" id="UP000250069">
    <property type="component" value="Chromosome"/>
</dbReference>
<feature type="transmembrane region" description="Helical" evidence="7">
    <location>
        <begin position="184"/>
        <end position="208"/>
    </location>
</feature>
<feature type="transmembrane region" description="Helical" evidence="7">
    <location>
        <begin position="408"/>
        <end position="428"/>
    </location>
</feature>
<evidence type="ECO:0000256" key="5">
    <source>
        <dbReference type="ARBA" id="ARBA00023136"/>
    </source>
</evidence>
<evidence type="ECO:0000256" key="2">
    <source>
        <dbReference type="ARBA" id="ARBA00022475"/>
    </source>
</evidence>
<organism evidence="9 10">
    <name type="scientific">Bacillus velezensis</name>
    <dbReference type="NCBI Taxonomy" id="492670"/>
    <lineage>
        <taxon>Bacteria</taxon>
        <taxon>Bacillati</taxon>
        <taxon>Bacillota</taxon>
        <taxon>Bacilli</taxon>
        <taxon>Bacillales</taxon>
        <taxon>Bacillaceae</taxon>
        <taxon>Bacillus</taxon>
        <taxon>Bacillus amyloliquefaciens group</taxon>
    </lineage>
</organism>
<feature type="transmembrane region" description="Helical" evidence="7">
    <location>
        <begin position="33"/>
        <end position="55"/>
    </location>
</feature>
<evidence type="ECO:0000259" key="8">
    <source>
        <dbReference type="Pfam" id="PF03553"/>
    </source>
</evidence>
<feature type="domain" description="Na+/H+ antiporter NhaC-like C-terminal" evidence="8">
    <location>
        <begin position="196"/>
        <end position="555"/>
    </location>
</feature>
<feature type="transmembrane region" description="Helical" evidence="7">
    <location>
        <begin position="228"/>
        <end position="247"/>
    </location>
</feature>